<organism evidence="1">
    <name type="scientific">Arundo donax</name>
    <name type="common">Giant reed</name>
    <name type="synonym">Donax arundinaceus</name>
    <dbReference type="NCBI Taxonomy" id="35708"/>
    <lineage>
        <taxon>Eukaryota</taxon>
        <taxon>Viridiplantae</taxon>
        <taxon>Streptophyta</taxon>
        <taxon>Embryophyta</taxon>
        <taxon>Tracheophyta</taxon>
        <taxon>Spermatophyta</taxon>
        <taxon>Magnoliopsida</taxon>
        <taxon>Liliopsida</taxon>
        <taxon>Poales</taxon>
        <taxon>Poaceae</taxon>
        <taxon>PACMAD clade</taxon>
        <taxon>Arundinoideae</taxon>
        <taxon>Arundineae</taxon>
        <taxon>Arundo</taxon>
    </lineage>
</organism>
<accession>A0A0A8Z962</accession>
<name>A0A0A8Z962_ARUDO</name>
<reference evidence="1" key="1">
    <citation type="submission" date="2014-09" db="EMBL/GenBank/DDBJ databases">
        <authorList>
            <person name="Magalhaes I.L.F."/>
            <person name="Oliveira U."/>
            <person name="Santos F.R."/>
            <person name="Vidigal T.H.D.A."/>
            <person name="Brescovit A.D."/>
            <person name="Santos A.J."/>
        </authorList>
    </citation>
    <scope>NUCLEOTIDE SEQUENCE</scope>
    <source>
        <tissue evidence="1">Shoot tissue taken approximately 20 cm above the soil surface</tissue>
    </source>
</reference>
<proteinExistence type="predicted"/>
<dbReference type="EMBL" id="GBRH01263692">
    <property type="protein sequence ID" value="JAD34203.1"/>
    <property type="molecule type" value="Transcribed_RNA"/>
</dbReference>
<reference evidence="1" key="2">
    <citation type="journal article" date="2015" name="Data Brief">
        <title>Shoot transcriptome of the giant reed, Arundo donax.</title>
        <authorList>
            <person name="Barrero R.A."/>
            <person name="Guerrero F.D."/>
            <person name="Moolhuijzen P."/>
            <person name="Goolsby J.A."/>
            <person name="Tidwell J."/>
            <person name="Bellgard S.E."/>
            <person name="Bellgard M.I."/>
        </authorList>
    </citation>
    <scope>NUCLEOTIDE SEQUENCE</scope>
    <source>
        <tissue evidence="1">Shoot tissue taken approximately 20 cm above the soil surface</tissue>
    </source>
</reference>
<evidence type="ECO:0000313" key="1">
    <source>
        <dbReference type="EMBL" id="JAD34203.1"/>
    </source>
</evidence>
<dbReference type="AlphaFoldDB" id="A0A0A8Z962"/>
<protein>
    <submittedName>
        <fullName evidence="1">Uncharacterized protein</fullName>
    </submittedName>
</protein>
<sequence length="27" mass="3064">MAQIASHTMLNKLTAENLKEQVHDKLV</sequence>